<keyword evidence="1" id="KW-0472">Membrane</keyword>
<organism evidence="2 3">
    <name type="scientific">Dendrobium catenatum</name>
    <dbReference type="NCBI Taxonomy" id="906689"/>
    <lineage>
        <taxon>Eukaryota</taxon>
        <taxon>Viridiplantae</taxon>
        <taxon>Streptophyta</taxon>
        <taxon>Embryophyta</taxon>
        <taxon>Tracheophyta</taxon>
        <taxon>Spermatophyta</taxon>
        <taxon>Magnoliopsida</taxon>
        <taxon>Liliopsida</taxon>
        <taxon>Asparagales</taxon>
        <taxon>Orchidaceae</taxon>
        <taxon>Epidendroideae</taxon>
        <taxon>Malaxideae</taxon>
        <taxon>Dendrobiinae</taxon>
        <taxon>Dendrobium</taxon>
    </lineage>
</organism>
<reference evidence="2 3" key="2">
    <citation type="journal article" date="2017" name="Nature">
        <title>The Apostasia genome and the evolution of orchids.</title>
        <authorList>
            <person name="Zhang G.Q."/>
            <person name="Liu K.W."/>
            <person name="Li Z."/>
            <person name="Lohaus R."/>
            <person name="Hsiao Y.Y."/>
            <person name="Niu S.C."/>
            <person name="Wang J.Y."/>
            <person name="Lin Y.C."/>
            <person name="Xu Q."/>
            <person name="Chen L.J."/>
            <person name="Yoshida K."/>
            <person name="Fujiwara S."/>
            <person name="Wang Z.W."/>
            <person name="Zhang Y.Q."/>
            <person name="Mitsuda N."/>
            <person name="Wang M."/>
            <person name="Liu G.H."/>
            <person name="Pecoraro L."/>
            <person name="Huang H.X."/>
            <person name="Xiao X.J."/>
            <person name="Lin M."/>
            <person name="Wu X.Y."/>
            <person name="Wu W.L."/>
            <person name="Chen Y.Y."/>
            <person name="Chang S.B."/>
            <person name="Sakamoto S."/>
            <person name="Ohme-Takagi M."/>
            <person name="Yagi M."/>
            <person name="Zeng S.J."/>
            <person name="Shen C.Y."/>
            <person name="Yeh C.M."/>
            <person name="Luo Y.B."/>
            <person name="Tsai W.C."/>
            <person name="Van de Peer Y."/>
            <person name="Liu Z.J."/>
        </authorList>
    </citation>
    <scope>NUCLEOTIDE SEQUENCE [LARGE SCALE GENOMIC DNA]</scope>
    <source>
        <tissue evidence="2">The whole plant</tissue>
    </source>
</reference>
<keyword evidence="1" id="KW-1133">Transmembrane helix</keyword>
<dbReference type="EMBL" id="KZ503385">
    <property type="protein sequence ID" value="PKU64900.1"/>
    <property type="molecule type" value="Genomic_DNA"/>
</dbReference>
<name>A0A2I0VNB8_9ASPA</name>
<dbReference type="Proteomes" id="UP000233837">
    <property type="component" value="Unassembled WGS sequence"/>
</dbReference>
<accession>A0A2I0VNB8</accession>
<dbReference type="PANTHER" id="PTHR33116:SF75">
    <property type="entry name" value="RIBONUCLEASE H PROTEIN"/>
    <property type="match status" value="1"/>
</dbReference>
<protein>
    <submittedName>
        <fullName evidence="2">Uncharacterized protein</fullName>
    </submittedName>
</protein>
<gene>
    <name evidence="2" type="ORF">MA16_Dca024536</name>
</gene>
<evidence type="ECO:0000313" key="3">
    <source>
        <dbReference type="Proteomes" id="UP000233837"/>
    </source>
</evidence>
<evidence type="ECO:0000256" key="1">
    <source>
        <dbReference type="SAM" id="Phobius"/>
    </source>
</evidence>
<keyword evidence="1" id="KW-0812">Transmembrane</keyword>
<proteinExistence type="predicted"/>
<dbReference type="AlphaFoldDB" id="A0A2I0VNB8"/>
<keyword evidence="3" id="KW-1185">Reference proteome</keyword>
<reference evidence="2 3" key="1">
    <citation type="journal article" date="2016" name="Sci. Rep.">
        <title>The Dendrobium catenatum Lindl. genome sequence provides insights into polysaccharide synthase, floral development and adaptive evolution.</title>
        <authorList>
            <person name="Zhang G.Q."/>
            <person name="Xu Q."/>
            <person name="Bian C."/>
            <person name="Tsai W.C."/>
            <person name="Yeh C.M."/>
            <person name="Liu K.W."/>
            <person name="Yoshida K."/>
            <person name="Zhang L.S."/>
            <person name="Chang S.B."/>
            <person name="Chen F."/>
            <person name="Shi Y."/>
            <person name="Su Y.Y."/>
            <person name="Zhang Y.Q."/>
            <person name="Chen L.J."/>
            <person name="Yin Y."/>
            <person name="Lin M."/>
            <person name="Huang H."/>
            <person name="Deng H."/>
            <person name="Wang Z.W."/>
            <person name="Zhu S.L."/>
            <person name="Zhao X."/>
            <person name="Deng C."/>
            <person name="Niu S.C."/>
            <person name="Huang J."/>
            <person name="Wang M."/>
            <person name="Liu G.H."/>
            <person name="Yang H.J."/>
            <person name="Xiao X.J."/>
            <person name="Hsiao Y.Y."/>
            <person name="Wu W.L."/>
            <person name="Chen Y.Y."/>
            <person name="Mitsuda N."/>
            <person name="Ohme-Takagi M."/>
            <person name="Luo Y.B."/>
            <person name="Van de Peer Y."/>
            <person name="Liu Z.J."/>
        </authorList>
    </citation>
    <scope>NUCLEOTIDE SEQUENCE [LARGE SCALE GENOMIC DNA]</scope>
    <source>
        <tissue evidence="2">The whole plant</tissue>
    </source>
</reference>
<dbReference type="PANTHER" id="PTHR33116">
    <property type="entry name" value="REVERSE TRANSCRIPTASE ZINC-BINDING DOMAIN-CONTAINING PROTEIN-RELATED-RELATED"/>
    <property type="match status" value="1"/>
</dbReference>
<feature type="transmembrane region" description="Helical" evidence="1">
    <location>
        <begin position="81"/>
        <end position="101"/>
    </location>
</feature>
<evidence type="ECO:0000313" key="2">
    <source>
        <dbReference type="EMBL" id="PKU64900.1"/>
    </source>
</evidence>
<sequence length="106" mass="12282">MWIGQSINAEKSAILFGNNVNRRKKKYLSRIMGFKQVKEFVYLGIKMALRRMVASDFYFIIEKALRLLNIWGTKSLSLAGKIILVKTVILAITAHILWCRFKCSKK</sequence>